<dbReference type="AlphaFoldDB" id="A0AAV4PYC0"/>
<proteinExistence type="predicted"/>
<keyword evidence="2" id="KW-1185">Reference proteome</keyword>
<accession>A0AAV4PYC0</accession>
<protein>
    <submittedName>
        <fullName evidence="1">Uncharacterized protein</fullName>
    </submittedName>
</protein>
<evidence type="ECO:0000313" key="1">
    <source>
        <dbReference type="EMBL" id="GIY00881.1"/>
    </source>
</evidence>
<sequence>MVAPAARGAQSLELEQEAYLNLGMGSVRYGVNPCRSHTGCNEKGSHINRTFLQRLKPSDRLPECACAAPSAFVKHGLECRGGGICKHRKPIPVLPGNEELLAASLRTKGALCSNGSAAIVCTTPRPSPPHQGVLYSK</sequence>
<organism evidence="1 2">
    <name type="scientific">Caerostris extrusa</name>
    <name type="common">Bark spider</name>
    <name type="synonym">Caerostris bankana</name>
    <dbReference type="NCBI Taxonomy" id="172846"/>
    <lineage>
        <taxon>Eukaryota</taxon>
        <taxon>Metazoa</taxon>
        <taxon>Ecdysozoa</taxon>
        <taxon>Arthropoda</taxon>
        <taxon>Chelicerata</taxon>
        <taxon>Arachnida</taxon>
        <taxon>Araneae</taxon>
        <taxon>Araneomorphae</taxon>
        <taxon>Entelegynae</taxon>
        <taxon>Araneoidea</taxon>
        <taxon>Araneidae</taxon>
        <taxon>Caerostris</taxon>
    </lineage>
</organism>
<reference evidence="1 2" key="1">
    <citation type="submission" date="2021-06" db="EMBL/GenBank/DDBJ databases">
        <title>Caerostris extrusa draft genome.</title>
        <authorList>
            <person name="Kono N."/>
            <person name="Arakawa K."/>
        </authorList>
    </citation>
    <scope>NUCLEOTIDE SEQUENCE [LARGE SCALE GENOMIC DNA]</scope>
</reference>
<gene>
    <name evidence="1" type="ORF">CEXT_706861</name>
</gene>
<name>A0AAV4PYC0_CAEEX</name>
<comment type="caution">
    <text evidence="1">The sequence shown here is derived from an EMBL/GenBank/DDBJ whole genome shotgun (WGS) entry which is preliminary data.</text>
</comment>
<evidence type="ECO:0000313" key="2">
    <source>
        <dbReference type="Proteomes" id="UP001054945"/>
    </source>
</evidence>
<dbReference type="EMBL" id="BPLR01005235">
    <property type="protein sequence ID" value="GIY00881.1"/>
    <property type="molecule type" value="Genomic_DNA"/>
</dbReference>
<dbReference type="Proteomes" id="UP001054945">
    <property type="component" value="Unassembled WGS sequence"/>
</dbReference>